<dbReference type="Proteomes" id="UP000192727">
    <property type="component" value="Chromosome"/>
</dbReference>
<dbReference type="RefSeq" id="WP_083038631.1">
    <property type="nucleotide sequence ID" value="NZ_CP020557.1"/>
</dbReference>
<protein>
    <submittedName>
        <fullName evidence="1">Uncharacterized protein</fullName>
    </submittedName>
</protein>
<evidence type="ECO:0000313" key="1">
    <source>
        <dbReference type="EMBL" id="ARF67051.1"/>
    </source>
</evidence>
<evidence type="ECO:0000313" key="3">
    <source>
        <dbReference type="Proteomes" id="UP000192727"/>
    </source>
</evidence>
<dbReference type="EMBL" id="CP020557">
    <property type="protein sequence ID" value="ARF69679.1"/>
    <property type="molecule type" value="Genomic_DNA"/>
</dbReference>
<reference evidence="1 3" key="1">
    <citation type="submission" date="2017-03" db="EMBL/GenBank/DDBJ databases">
        <title>Paenibacillus larvae genome sequencing.</title>
        <authorList>
            <person name="Dingman D.W."/>
        </authorList>
    </citation>
    <scope>NUCLEOTIDE SEQUENCE [LARGE SCALE GENOMIC DNA]</scope>
    <source>
        <strain evidence="1 3">SAG 10367</strain>
    </source>
</reference>
<accession>A0A1V0UPI7</accession>
<organism evidence="1 3">
    <name type="scientific">Paenibacillus larvae subsp. pulvifaciens</name>
    <dbReference type="NCBI Taxonomy" id="1477"/>
    <lineage>
        <taxon>Bacteria</taxon>
        <taxon>Bacillati</taxon>
        <taxon>Bacillota</taxon>
        <taxon>Bacilli</taxon>
        <taxon>Bacillales</taxon>
        <taxon>Paenibacillaceae</taxon>
        <taxon>Paenibacillus</taxon>
    </lineage>
</organism>
<evidence type="ECO:0000313" key="2">
    <source>
        <dbReference type="EMBL" id="ARF69679.1"/>
    </source>
</evidence>
<dbReference type="AlphaFoldDB" id="A0A1V0UPI7"/>
<proteinExistence type="predicted"/>
<name>A0A1V0UPI7_9BACL</name>
<dbReference type="EMBL" id="CP020557">
    <property type="protein sequence ID" value="ARF67051.1"/>
    <property type="molecule type" value="Genomic_DNA"/>
</dbReference>
<sequence>MAIRTEYVEVDLKLKLKKDLHENEVICDKCSGTGLQVDDYSFGLASDKNFGFPYKKQTIKGCSHCYNGVKKKCEYCGNLLDRRSYQCNCKQYKLKKEQERHAEEMETWEKSAKVTVTQLIQSDYENMLYVENFEQFYTDIDTLLEEISEKLGYEELGTKDIEHLRVYKTNKETIGFDAHCILEDATDDLHESAYENVIKHENELQELLDSFAERVKGLTASYYPDYENGVVITLEDILTQGGSEN</sequence>
<gene>
    <name evidence="1" type="ORF">B7C51_03345</name>
    <name evidence="2" type="ORF">B7C51_20345</name>
</gene>